<keyword evidence="3" id="KW-1185">Reference proteome</keyword>
<dbReference type="RefSeq" id="XP_005650549.1">
    <property type="nucleotide sequence ID" value="XM_005650492.1"/>
</dbReference>
<sequence length="298" mass="32098">MSQTALGFTGPITSCLASHVAATALESPQFQTDSFGPVVAHMGGIWSPGCSTNKSRPHTAIADLPAQLEEPAPTADIQSPAVEADDGTEEDYTPLDRPWYADRLAQYKLYPEHCAVDATSKGTSIDGQLESAEQYRHIILKVGKTGYSFADTHMPPPELPHAAEHFSMFKKHCALGSTLVSMDDQLISAAGAPIRTDLQRCPQPPPSNASTTSGAPTSESPTEEPCPAPRALDLLDSLWTQSLPGQQVPAAASHCHQPSSYVELPIRRPTRRWSLRSIFSSFCKQVPLQVGMMALPLQ</sequence>
<name>I0Z5T6_COCSC</name>
<dbReference type="Proteomes" id="UP000007264">
    <property type="component" value="Unassembled WGS sequence"/>
</dbReference>
<reference evidence="2 3" key="1">
    <citation type="journal article" date="2012" name="Genome Biol.">
        <title>The genome of the polar eukaryotic microalga coccomyxa subellipsoidea reveals traits of cold adaptation.</title>
        <authorList>
            <person name="Blanc G."/>
            <person name="Agarkova I."/>
            <person name="Grimwood J."/>
            <person name="Kuo A."/>
            <person name="Brueggeman A."/>
            <person name="Dunigan D."/>
            <person name="Gurnon J."/>
            <person name="Ladunga I."/>
            <person name="Lindquist E."/>
            <person name="Lucas S."/>
            <person name="Pangilinan J."/>
            <person name="Proschold T."/>
            <person name="Salamov A."/>
            <person name="Schmutz J."/>
            <person name="Weeks D."/>
            <person name="Yamada T."/>
            <person name="Claverie J.M."/>
            <person name="Grigoriev I."/>
            <person name="Van Etten J."/>
            <person name="Lomsadze A."/>
            <person name="Borodovsky M."/>
        </authorList>
    </citation>
    <scope>NUCLEOTIDE SEQUENCE [LARGE SCALE GENOMIC DNA]</scope>
    <source>
        <strain evidence="2 3">C-169</strain>
    </source>
</reference>
<evidence type="ECO:0000313" key="3">
    <source>
        <dbReference type="Proteomes" id="UP000007264"/>
    </source>
</evidence>
<dbReference type="GeneID" id="17044009"/>
<evidence type="ECO:0000256" key="1">
    <source>
        <dbReference type="SAM" id="MobiDB-lite"/>
    </source>
</evidence>
<dbReference type="EMBL" id="AGSI01000003">
    <property type="protein sequence ID" value="EIE26005.1"/>
    <property type="molecule type" value="Genomic_DNA"/>
</dbReference>
<accession>I0Z5T6</accession>
<comment type="caution">
    <text evidence="2">The sequence shown here is derived from an EMBL/GenBank/DDBJ whole genome shotgun (WGS) entry which is preliminary data.</text>
</comment>
<dbReference type="KEGG" id="csl:COCSUDRAFT_61001"/>
<feature type="compositionally biased region" description="Acidic residues" evidence="1">
    <location>
        <begin position="83"/>
        <end position="93"/>
    </location>
</feature>
<gene>
    <name evidence="2" type="ORF">COCSUDRAFT_61001</name>
</gene>
<feature type="region of interest" description="Disordered" evidence="1">
    <location>
        <begin position="75"/>
        <end position="95"/>
    </location>
</feature>
<proteinExistence type="predicted"/>
<evidence type="ECO:0000313" key="2">
    <source>
        <dbReference type="EMBL" id="EIE26005.1"/>
    </source>
</evidence>
<organism evidence="2 3">
    <name type="scientific">Coccomyxa subellipsoidea (strain C-169)</name>
    <name type="common">Green microalga</name>
    <dbReference type="NCBI Taxonomy" id="574566"/>
    <lineage>
        <taxon>Eukaryota</taxon>
        <taxon>Viridiplantae</taxon>
        <taxon>Chlorophyta</taxon>
        <taxon>core chlorophytes</taxon>
        <taxon>Trebouxiophyceae</taxon>
        <taxon>Trebouxiophyceae incertae sedis</taxon>
        <taxon>Coccomyxaceae</taxon>
        <taxon>Coccomyxa</taxon>
        <taxon>Coccomyxa subellipsoidea</taxon>
    </lineage>
</organism>
<protein>
    <submittedName>
        <fullName evidence="2">Uncharacterized protein</fullName>
    </submittedName>
</protein>
<feature type="compositionally biased region" description="Low complexity" evidence="1">
    <location>
        <begin position="209"/>
        <end position="225"/>
    </location>
</feature>
<dbReference type="AlphaFoldDB" id="I0Z5T6"/>
<feature type="region of interest" description="Disordered" evidence="1">
    <location>
        <begin position="195"/>
        <end position="227"/>
    </location>
</feature>